<evidence type="ECO:0000256" key="11">
    <source>
        <dbReference type="ARBA" id="ARBA00023136"/>
    </source>
</evidence>
<keyword evidence="11 14" id="KW-0472">Membrane</keyword>
<evidence type="ECO:0000256" key="4">
    <source>
        <dbReference type="ARBA" id="ARBA00022679"/>
    </source>
</evidence>
<dbReference type="PROSITE" id="PS51257">
    <property type="entry name" value="PROKAR_LIPOPROTEIN"/>
    <property type="match status" value="1"/>
</dbReference>
<protein>
    <recommendedName>
        <fullName evidence="3">RING-type E3 ubiquitin transferase</fullName>
        <ecNumber evidence="3">2.3.2.27</ecNumber>
    </recommendedName>
</protein>
<dbReference type="Gene3D" id="3.30.40.10">
    <property type="entry name" value="Zinc/RING finger domain, C3HC4 (zinc finger)"/>
    <property type="match status" value="1"/>
</dbReference>
<dbReference type="STRING" id="2025994.A0A2T2ZVF3"/>
<evidence type="ECO:0000313" key="17">
    <source>
        <dbReference type="EMBL" id="PSR77793.1"/>
    </source>
</evidence>
<keyword evidence="4" id="KW-0808">Transferase</keyword>
<proteinExistence type="predicted"/>
<keyword evidence="6" id="KW-0479">Metal-binding</keyword>
<evidence type="ECO:0000256" key="13">
    <source>
        <dbReference type="SAM" id="MobiDB-lite"/>
    </source>
</evidence>
<accession>A0A2T2ZVF3</accession>
<feature type="transmembrane region" description="Helical" evidence="14">
    <location>
        <begin position="217"/>
        <end position="238"/>
    </location>
</feature>
<dbReference type="Proteomes" id="UP000241462">
    <property type="component" value="Unassembled WGS sequence"/>
</dbReference>
<feature type="compositionally biased region" description="Polar residues" evidence="13">
    <location>
        <begin position="440"/>
        <end position="453"/>
    </location>
</feature>
<keyword evidence="18" id="KW-1185">Reference proteome</keyword>
<dbReference type="PANTHER" id="PTHR45977:SF4">
    <property type="entry name" value="RING-TYPE DOMAIN-CONTAINING PROTEIN"/>
    <property type="match status" value="1"/>
</dbReference>
<dbReference type="OrthoDB" id="8062037at2759"/>
<feature type="region of interest" description="Disordered" evidence="13">
    <location>
        <begin position="305"/>
        <end position="382"/>
    </location>
</feature>
<dbReference type="SMART" id="SM00184">
    <property type="entry name" value="RING"/>
    <property type="match status" value="1"/>
</dbReference>
<comment type="catalytic activity">
    <reaction evidence="1">
        <text>S-ubiquitinyl-[E2 ubiquitin-conjugating enzyme]-L-cysteine + [acceptor protein]-L-lysine = [E2 ubiquitin-conjugating enzyme]-L-cysteine + N(6)-ubiquitinyl-[acceptor protein]-L-lysine.</text>
        <dbReference type="EC" id="2.3.2.27"/>
    </reaction>
</comment>
<keyword evidence="5 14" id="KW-0812">Transmembrane</keyword>
<evidence type="ECO:0000256" key="15">
    <source>
        <dbReference type="SAM" id="SignalP"/>
    </source>
</evidence>
<evidence type="ECO:0000256" key="12">
    <source>
        <dbReference type="PROSITE-ProRule" id="PRU00175"/>
    </source>
</evidence>
<dbReference type="InterPro" id="IPR013083">
    <property type="entry name" value="Znf_RING/FYVE/PHD"/>
</dbReference>
<evidence type="ECO:0000313" key="18">
    <source>
        <dbReference type="Proteomes" id="UP000241462"/>
    </source>
</evidence>
<dbReference type="PROSITE" id="PS50089">
    <property type="entry name" value="ZF_RING_2"/>
    <property type="match status" value="1"/>
</dbReference>
<evidence type="ECO:0000256" key="6">
    <source>
        <dbReference type="ARBA" id="ARBA00022723"/>
    </source>
</evidence>
<dbReference type="InParanoid" id="A0A2T2ZVF3"/>
<dbReference type="PANTHER" id="PTHR45977">
    <property type="entry name" value="TARGET OF ERK KINASE MPK-1"/>
    <property type="match status" value="1"/>
</dbReference>
<reference evidence="17 18" key="1">
    <citation type="journal article" date="2018" name="Mycol. Prog.">
        <title>Coniella lustricola, a new species from submerged detritus.</title>
        <authorList>
            <person name="Raudabaugh D.B."/>
            <person name="Iturriaga T."/>
            <person name="Carver A."/>
            <person name="Mondo S."/>
            <person name="Pangilinan J."/>
            <person name="Lipzen A."/>
            <person name="He G."/>
            <person name="Amirebrahimi M."/>
            <person name="Grigoriev I.V."/>
            <person name="Miller A.N."/>
        </authorList>
    </citation>
    <scope>NUCLEOTIDE SEQUENCE [LARGE SCALE GENOMIC DNA]</scope>
    <source>
        <strain evidence="17 18">B22-T-1</strain>
    </source>
</reference>
<dbReference type="InterPro" id="IPR001841">
    <property type="entry name" value="Znf_RING"/>
</dbReference>
<dbReference type="Pfam" id="PF13639">
    <property type="entry name" value="zf-RING_2"/>
    <property type="match status" value="1"/>
</dbReference>
<comment type="subcellular location">
    <subcellularLocation>
        <location evidence="2">Membrane</location>
        <topology evidence="2">Multi-pass membrane protein</topology>
    </subcellularLocation>
</comment>
<keyword evidence="10 14" id="KW-1133">Transmembrane helix</keyword>
<keyword evidence="7 12" id="KW-0863">Zinc-finger</keyword>
<keyword evidence="15" id="KW-0732">Signal</keyword>
<evidence type="ECO:0000256" key="10">
    <source>
        <dbReference type="ARBA" id="ARBA00022989"/>
    </source>
</evidence>
<dbReference type="GO" id="GO:0016567">
    <property type="term" value="P:protein ubiquitination"/>
    <property type="evidence" value="ECO:0007669"/>
    <property type="project" value="TreeGrafter"/>
</dbReference>
<feature type="chain" id="PRO_5015474233" description="RING-type E3 ubiquitin transferase" evidence="15">
    <location>
        <begin position="27"/>
        <end position="561"/>
    </location>
</feature>
<dbReference type="GO" id="GO:0006511">
    <property type="term" value="P:ubiquitin-dependent protein catabolic process"/>
    <property type="evidence" value="ECO:0007669"/>
    <property type="project" value="TreeGrafter"/>
</dbReference>
<evidence type="ECO:0000256" key="5">
    <source>
        <dbReference type="ARBA" id="ARBA00022692"/>
    </source>
</evidence>
<feature type="compositionally biased region" description="Basic and acidic residues" evidence="13">
    <location>
        <begin position="305"/>
        <end position="317"/>
    </location>
</feature>
<evidence type="ECO:0000259" key="16">
    <source>
        <dbReference type="PROSITE" id="PS50089"/>
    </source>
</evidence>
<dbReference type="EMBL" id="KZ678637">
    <property type="protein sequence ID" value="PSR77793.1"/>
    <property type="molecule type" value="Genomic_DNA"/>
</dbReference>
<keyword evidence="9" id="KW-0862">Zinc</keyword>
<dbReference type="AlphaFoldDB" id="A0A2T2ZVF3"/>
<gene>
    <name evidence="17" type="ORF">BD289DRAFT_509295</name>
</gene>
<dbReference type="SUPFAM" id="SSF57850">
    <property type="entry name" value="RING/U-box"/>
    <property type="match status" value="1"/>
</dbReference>
<evidence type="ECO:0000256" key="3">
    <source>
        <dbReference type="ARBA" id="ARBA00012483"/>
    </source>
</evidence>
<dbReference type="CDD" id="cd16454">
    <property type="entry name" value="RING-H2_PA-TM-RING"/>
    <property type="match status" value="1"/>
</dbReference>
<dbReference type="GO" id="GO:0061630">
    <property type="term" value="F:ubiquitin protein ligase activity"/>
    <property type="evidence" value="ECO:0007669"/>
    <property type="project" value="UniProtKB-EC"/>
</dbReference>
<sequence length="561" mass="59156">MARLHHLGFTLALACTSLLTLAQADAAVVFPMSTAPEGELRSEMQLAISTADANSTPQLYTVLPLSLVLGFNETEADNQQVVLTGNLTLADATTYPSISGADVIPYLSCDQTNNSFIQPDTILNQLMSNDPQPAAIVLYSQQEQFCGLTGQSLVFNRIFSMAGMQVADEIVNLTMASAAGAVVRATITGNLTGDGDGRDGSRTNDSTNNNSTITMTVLYSITAIVTILFVGIIVMGAIRAHRYPERYGPRAALLGGGARQSRAKGLARAVLETLPVVKFGGDAQQQLHISKGDIDVELENAAHDSRGAVDAAHREEQDQAGGHLGSDSEHHSPIAAAIPTGRTASPPRDGAYKNNLVTAGNEETPHGGIHVSGGAANDHSNGTGNDDSLVCSICTDDFTVGEDVRVLPCNHKFHPQCVDPWLVNVSGTCPLCRLDLRSGNTDDSAQGSSSTNDAADVPPLSADGNEPLTATMTGGASSGGGDDSVAGIRRRSRLFDIARLRHASAEERIEGLRRFRQGSFSAASAGAATAAATQRTDAETMHRTRLSDRLRERFHVRTRAA</sequence>
<evidence type="ECO:0000256" key="9">
    <source>
        <dbReference type="ARBA" id="ARBA00022833"/>
    </source>
</evidence>
<evidence type="ECO:0000256" key="7">
    <source>
        <dbReference type="ARBA" id="ARBA00022771"/>
    </source>
</evidence>
<name>A0A2T2ZVF3_9PEZI</name>
<evidence type="ECO:0000256" key="8">
    <source>
        <dbReference type="ARBA" id="ARBA00022786"/>
    </source>
</evidence>
<dbReference type="GO" id="GO:0008270">
    <property type="term" value="F:zinc ion binding"/>
    <property type="evidence" value="ECO:0007669"/>
    <property type="project" value="UniProtKB-KW"/>
</dbReference>
<organism evidence="17 18">
    <name type="scientific">Coniella lustricola</name>
    <dbReference type="NCBI Taxonomy" id="2025994"/>
    <lineage>
        <taxon>Eukaryota</taxon>
        <taxon>Fungi</taxon>
        <taxon>Dikarya</taxon>
        <taxon>Ascomycota</taxon>
        <taxon>Pezizomycotina</taxon>
        <taxon>Sordariomycetes</taxon>
        <taxon>Sordariomycetidae</taxon>
        <taxon>Diaporthales</taxon>
        <taxon>Schizoparmaceae</taxon>
        <taxon>Coniella</taxon>
    </lineage>
</organism>
<evidence type="ECO:0000256" key="14">
    <source>
        <dbReference type="SAM" id="Phobius"/>
    </source>
</evidence>
<evidence type="ECO:0000256" key="1">
    <source>
        <dbReference type="ARBA" id="ARBA00000900"/>
    </source>
</evidence>
<feature type="domain" description="RING-type" evidence="16">
    <location>
        <begin position="391"/>
        <end position="433"/>
    </location>
</feature>
<dbReference type="GO" id="GO:0016020">
    <property type="term" value="C:membrane"/>
    <property type="evidence" value="ECO:0007669"/>
    <property type="project" value="UniProtKB-SubCell"/>
</dbReference>
<dbReference type="EC" id="2.3.2.27" evidence="3"/>
<evidence type="ECO:0000256" key="2">
    <source>
        <dbReference type="ARBA" id="ARBA00004141"/>
    </source>
</evidence>
<keyword evidence="8" id="KW-0833">Ubl conjugation pathway</keyword>
<feature type="signal peptide" evidence="15">
    <location>
        <begin position="1"/>
        <end position="26"/>
    </location>
</feature>
<feature type="region of interest" description="Disordered" evidence="13">
    <location>
        <begin position="440"/>
        <end position="485"/>
    </location>
</feature>